<reference evidence="1" key="1">
    <citation type="submission" date="2020-09" db="EMBL/GenBank/DDBJ databases">
        <title>New species isolated from human feces.</title>
        <authorList>
            <person name="Kitahara M."/>
            <person name="Shigeno Y."/>
            <person name="Shime M."/>
            <person name="Matsumoto Y."/>
            <person name="Nakamura S."/>
            <person name="Motooka D."/>
            <person name="Fukuoka S."/>
            <person name="Nishikawa H."/>
            <person name="Benno Y."/>
        </authorList>
    </citation>
    <scope>NUCLEOTIDE SEQUENCE</scope>
    <source>
        <strain evidence="1">MM59</strain>
    </source>
</reference>
<protein>
    <submittedName>
        <fullName evidence="1">Uncharacterized protein</fullName>
    </submittedName>
</protein>
<dbReference type="Proteomes" id="UP000679848">
    <property type="component" value="Chromosome"/>
</dbReference>
<dbReference type="InterPro" id="IPR016181">
    <property type="entry name" value="Acyl_CoA_acyltransferase"/>
</dbReference>
<sequence length="280" mass="32162">MIYHIFNYRIQGKWYRDSATYSEAQFERIMEALDWKLPVHMQIYHYGSPDRKYYDLTNAIVVKRPVLSLDPMALAVSPQEKRTSVYDKQREISWPVVHRLGRFLICQPDDDWPRFCYADGDRFSLITPMDITPVSIKEAMEFVRQNHRHCSAPQGHKFSIGLVAGDGARIGVAIASIPKARALNDGRTLELNRICCDPVYRHAASKLCAATIRVGKEMGYHRFVTYTLPQESGSSLRAVGFLRDGLTSARPLGWNCRNRPRRTPEKYPTGVKIRWILETG</sequence>
<organism evidence="1 2">
    <name type="scientific">Pusillibacter faecalis</name>
    <dbReference type="NCBI Taxonomy" id="2714358"/>
    <lineage>
        <taxon>Bacteria</taxon>
        <taxon>Bacillati</taxon>
        <taxon>Bacillota</taxon>
        <taxon>Clostridia</taxon>
        <taxon>Eubacteriales</taxon>
        <taxon>Oscillospiraceae</taxon>
        <taxon>Pusillibacter</taxon>
    </lineage>
</organism>
<evidence type="ECO:0000313" key="2">
    <source>
        <dbReference type="Proteomes" id="UP000679848"/>
    </source>
</evidence>
<dbReference type="SUPFAM" id="SSF55729">
    <property type="entry name" value="Acyl-CoA N-acyltransferases (Nat)"/>
    <property type="match status" value="1"/>
</dbReference>
<evidence type="ECO:0000313" key="1">
    <source>
        <dbReference type="EMBL" id="BCK85006.1"/>
    </source>
</evidence>
<name>A0A810QGP3_9FIRM</name>
<gene>
    <name evidence="1" type="ORF">MM59RIKEN_23250</name>
</gene>
<dbReference type="KEGG" id="pfaa:MM59RIKEN_23250"/>
<accession>A0A810QGP3</accession>
<keyword evidence="2" id="KW-1185">Reference proteome</keyword>
<dbReference type="GeneID" id="78200107"/>
<dbReference type="NCBIfam" id="NF045478">
    <property type="entry name" value="XF1762_fam"/>
    <property type="match status" value="1"/>
</dbReference>
<dbReference type="RefSeq" id="WP_050624411.1">
    <property type="nucleotide sequence ID" value="NZ_AP023420.1"/>
</dbReference>
<proteinExistence type="predicted"/>
<dbReference type="AlphaFoldDB" id="A0A810QGP3"/>
<dbReference type="EMBL" id="AP023420">
    <property type="protein sequence ID" value="BCK85006.1"/>
    <property type="molecule type" value="Genomic_DNA"/>
</dbReference>
<dbReference type="InterPro" id="IPR053780">
    <property type="entry name" value="Gp66-like"/>
</dbReference>